<dbReference type="GO" id="GO:0016740">
    <property type="term" value="F:transferase activity"/>
    <property type="evidence" value="ECO:0007669"/>
    <property type="project" value="UniProtKB-KW"/>
</dbReference>
<dbReference type="Proteomes" id="UP000501891">
    <property type="component" value="Chromosome"/>
</dbReference>
<evidence type="ECO:0000313" key="3">
    <source>
        <dbReference type="EMBL" id="QJE73316.1"/>
    </source>
</evidence>
<proteinExistence type="inferred from homology"/>
<dbReference type="PROSITE" id="PS01148">
    <property type="entry name" value="UPF0033"/>
    <property type="match status" value="1"/>
</dbReference>
<name>A0A858R8G7_9PROT</name>
<evidence type="ECO:0000313" key="4">
    <source>
        <dbReference type="Proteomes" id="UP000501891"/>
    </source>
</evidence>
<organism evidence="3 4">
    <name type="scientific">Aerophototrophica crusticola</name>
    <dbReference type="NCBI Taxonomy" id="1709002"/>
    <lineage>
        <taxon>Bacteria</taxon>
        <taxon>Pseudomonadati</taxon>
        <taxon>Pseudomonadota</taxon>
        <taxon>Alphaproteobacteria</taxon>
        <taxon>Rhodospirillales</taxon>
        <taxon>Rhodospirillaceae</taxon>
        <taxon>Aerophototrophica</taxon>
    </lineage>
</organism>
<dbReference type="Pfam" id="PF01206">
    <property type="entry name" value="TusA"/>
    <property type="match status" value="1"/>
</dbReference>
<dbReference type="AlphaFoldDB" id="A0A858R8G7"/>
<dbReference type="SUPFAM" id="SSF64307">
    <property type="entry name" value="SirA-like"/>
    <property type="match status" value="1"/>
</dbReference>
<evidence type="ECO:0000259" key="2">
    <source>
        <dbReference type="PROSITE" id="PS01148"/>
    </source>
</evidence>
<dbReference type="PANTHER" id="PTHR33279:SF6">
    <property type="entry name" value="SULFUR CARRIER PROTEIN YEDF-RELATED"/>
    <property type="match status" value="1"/>
</dbReference>
<accession>A0A858R8G7</accession>
<dbReference type="PANTHER" id="PTHR33279">
    <property type="entry name" value="SULFUR CARRIER PROTEIN YEDF-RELATED"/>
    <property type="match status" value="1"/>
</dbReference>
<dbReference type="InterPro" id="IPR001455">
    <property type="entry name" value="TusA-like"/>
</dbReference>
<feature type="domain" description="UPF0033" evidence="2">
    <location>
        <begin position="8"/>
        <end position="32"/>
    </location>
</feature>
<sequence>MSDTDVLLDCSGLICPLPVLRARKRLKDLADGQVLRVLATDKAAPRDFETFCREAGHGLLENAGADGVYSFRIRKGG</sequence>
<reference evidence="3" key="1">
    <citation type="submission" date="2020-04" db="EMBL/GenBank/DDBJ databases">
        <title>A desert anoxygenic phototrophic bacterium fixes CO2 using RubisCO under aerobic conditions.</title>
        <authorList>
            <person name="Tang K."/>
        </authorList>
    </citation>
    <scope>NUCLEOTIDE SEQUENCE [LARGE SCALE GENOMIC DNA]</scope>
    <source>
        <strain evidence="3">MIMtkB3</strain>
    </source>
</reference>
<evidence type="ECO:0000256" key="1">
    <source>
        <dbReference type="ARBA" id="ARBA00008984"/>
    </source>
</evidence>
<dbReference type="KEGG" id="acru:HHL28_09625"/>
<dbReference type="Gene3D" id="3.30.110.40">
    <property type="entry name" value="TusA-like domain"/>
    <property type="match status" value="1"/>
</dbReference>
<dbReference type="InterPro" id="IPR036868">
    <property type="entry name" value="TusA-like_sf"/>
</dbReference>
<dbReference type="CDD" id="cd00291">
    <property type="entry name" value="SirA_YedF_YeeD"/>
    <property type="match status" value="1"/>
</dbReference>
<comment type="similarity">
    <text evidence="1">Belongs to the sulfur carrier protein TusA family.</text>
</comment>
<protein>
    <submittedName>
        <fullName evidence="3">Sulfurtransferase TusA family protein</fullName>
    </submittedName>
</protein>
<dbReference type="EMBL" id="CP051775">
    <property type="protein sequence ID" value="QJE73316.1"/>
    <property type="molecule type" value="Genomic_DNA"/>
</dbReference>
<keyword evidence="4" id="KW-1185">Reference proteome</keyword>
<gene>
    <name evidence="3" type="ORF">HHL28_09625</name>
</gene>